<dbReference type="InterPro" id="IPR014710">
    <property type="entry name" value="RmlC-like_jellyroll"/>
</dbReference>
<accession>A0A1U7HMW0</accession>
<dbReference type="PANTHER" id="PTHR24567">
    <property type="entry name" value="CRP FAMILY TRANSCRIPTIONAL REGULATORY PROTEIN"/>
    <property type="match status" value="1"/>
</dbReference>
<dbReference type="Gene3D" id="2.60.120.10">
    <property type="entry name" value="Jelly Rolls"/>
    <property type="match status" value="1"/>
</dbReference>
<proteinExistence type="predicted"/>
<evidence type="ECO:0000313" key="6">
    <source>
        <dbReference type="EMBL" id="OKH24907.1"/>
    </source>
</evidence>
<dbReference type="PROSITE" id="PS51063">
    <property type="entry name" value="HTH_CRP_2"/>
    <property type="match status" value="1"/>
</dbReference>
<dbReference type="CDD" id="cd00038">
    <property type="entry name" value="CAP_ED"/>
    <property type="match status" value="1"/>
</dbReference>
<keyword evidence="3" id="KW-0804">Transcription</keyword>
<evidence type="ECO:0000259" key="5">
    <source>
        <dbReference type="PROSITE" id="PS51063"/>
    </source>
</evidence>
<dbReference type="SUPFAM" id="SSF46785">
    <property type="entry name" value="Winged helix' DNA-binding domain"/>
    <property type="match status" value="1"/>
</dbReference>
<dbReference type="PANTHER" id="PTHR24567:SF74">
    <property type="entry name" value="HTH-TYPE TRANSCRIPTIONAL REGULATOR ARCR"/>
    <property type="match status" value="1"/>
</dbReference>
<dbReference type="InterPro" id="IPR036390">
    <property type="entry name" value="WH_DNA-bd_sf"/>
</dbReference>
<dbReference type="PROSITE" id="PS50042">
    <property type="entry name" value="CNMP_BINDING_3"/>
    <property type="match status" value="1"/>
</dbReference>
<keyword evidence="7" id="KW-1185">Reference proteome</keyword>
<dbReference type="GO" id="GO:0003700">
    <property type="term" value="F:DNA-binding transcription factor activity"/>
    <property type="evidence" value="ECO:0007669"/>
    <property type="project" value="TreeGrafter"/>
</dbReference>
<dbReference type="Pfam" id="PF00027">
    <property type="entry name" value="cNMP_binding"/>
    <property type="match status" value="1"/>
</dbReference>
<dbReference type="EMBL" id="MRCB01000005">
    <property type="protein sequence ID" value="OKH24907.1"/>
    <property type="molecule type" value="Genomic_DNA"/>
</dbReference>
<dbReference type="InterPro" id="IPR000595">
    <property type="entry name" value="cNMP-bd_dom"/>
</dbReference>
<feature type="domain" description="Cyclic nucleotide-binding" evidence="4">
    <location>
        <begin position="25"/>
        <end position="94"/>
    </location>
</feature>
<dbReference type="OrthoDB" id="8969464at2"/>
<name>A0A1U7HMW0_9CYAN</name>
<dbReference type="InterPro" id="IPR050397">
    <property type="entry name" value="Env_Response_Regulators"/>
</dbReference>
<dbReference type="Pfam" id="PF13545">
    <property type="entry name" value="HTH_Crp_2"/>
    <property type="match status" value="1"/>
</dbReference>
<feature type="domain" description="HTH crp-type" evidence="5">
    <location>
        <begin position="159"/>
        <end position="225"/>
    </location>
</feature>
<evidence type="ECO:0000256" key="1">
    <source>
        <dbReference type="ARBA" id="ARBA00023015"/>
    </source>
</evidence>
<evidence type="ECO:0000256" key="2">
    <source>
        <dbReference type="ARBA" id="ARBA00023125"/>
    </source>
</evidence>
<dbReference type="Proteomes" id="UP000186868">
    <property type="component" value="Unassembled WGS sequence"/>
</dbReference>
<evidence type="ECO:0000259" key="4">
    <source>
        <dbReference type="PROSITE" id="PS50042"/>
    </source>
</evidence>
<dbReference type="InterPro" id="IPR018490">
    <property type="entry name" value="cNMP-bd_dom_sf"/>
</dbReference>
<dbReference type="GO" id="GO:0005829">
    <property type="term" value="C:cytosol"/>
    <property type="evidence" value="ECO:0007669"/>
    <property type="project" value="TreeGrafter"/>
</dbReference>
<gene>
    <name evidence="6" type="ORF">NIES593_06755</name>
</gene>
<dbReference type="STRING" id="1921803.NIES593_06755"/>
<protein>
    <submittedName>
        <fullName evidence="6">Crp/Fnr family transcriptional regulator</fullName>
    </submittedName>
</protein>
<keyword evidence="2" id="KW-0238">DNA-binding</keyword>
<dbReference type="SMART" id="SM00100">
    <property type="entry name" value="cNMP"/>
    <property type="match status" value="1"/>
</dbReference>
<comment type="caution">
    <text evidence="6">The sequence shown here is derived from an EMBL/GenBank/DDBJ whole genome shotgun (WGS) entry which is preliminary data.</text>
</comment>
<dbReference type="GO" id="GO:0003677">
    <property type="term" value="F:DNA binding"/>
    <property type="evidence" value="ECO:0007669"/>
    <property type="project" value="UniProtKB-KW"/>
</dbReference>
<reference evidence="6 7" key="1">
    <citation type="submission" date="2016-11" db="EMBL/GenBank/DDBJ databases">
        <title>Draft Genome Sequences of Nine Cyanobacterial Strains from Diverse Habitats.</title>
        <authorList>
            <person name="Zhu T."/>
            <person name="Hou S."/>
            <person name="Lu X."/>
            <person name="Hess W.R."/>
        </authorList>
    </citation>
    <scope>NUCLEOTIDE SEQUENCE [LARGE SCALE GENOMIC DNA]</scope>
    <source>
        <strain evidence="6 7">NIES-593</strain>
    </source>
</reference>
<keyword evidence="1" id="KW-0805">Transcription regulation</keyword>
<dbReference type="SUPFAM" id="SSF51206">
    <property type="entry name" value="cAMP-binding domain-like"/>
    <property type="match status" value="1"/>
</dbReference>
<evidence type="ECO:0000313" key="7">
    <source>
        <dbReference type="Proteomes" id="UP000186868"/>
    </source>
</evidence>
<evidence type="ECO:0000256" key="3">
    <source>
        <dbReference type="ARBA" id="ARBA00023163"/>
    </source>
</evidence>
<dbReference type="AlphaFoldDB" id="A0A1U7HMW0"/>
<organism evidence="6 7">
    <name type="scientific">Hydrococcus rivularis NIES-593</name>
    <dbReference type="NCBI Taxonomy" id="1921803"/>
    <lineage>
        <taxon>Bacteria</taxon>
        <taxon>Bacillati</taxon>
        <taxon>Cyanobacteriota</taxon>
        <taxon>Cyanophyceae</taxon>
        <taxon>Pleurocapsales</taxon>
        <taxon>Hydrococcaceae</taxon>
        <taxon>Hydrococcus</taxon>
    </lineage>
</organism>
<dbReference type="InterPro" id="IPR012318">
    <property type="entry name" value="HTH_CRP"/>
</dbReference>
<sequence>MINFLICRRFLLSVPEDNSVPINQLLTALPRSEYQRLAPHLQFVSLSAGQVLYEPGETIREVYFPNRAMISLVSIMEDGSTTEVGLVGNEGMVGLPVFLGGEFTTNCAIVQIPDGAMKLDANVLKEEFHRGGELQRRLLLYTQALLTQVSQSAACNRQHTIEERLARWLLSVQDCIQKHEFPLTQEFIANMLGIRRSGVTVAAATLQRAGMIRYSRGKITIMDRENLEAAACECYRLVQSELMRLLDSRRG</sequence>